<name>A0ABU8EQ25_9GAMM</name>
<dbReference type="GO" id="GO:0016746">
    <property type="term" value="F:acyltransferase activity"/>
    <property type="evidence" value="ECO:0007669"/>
    <property type="project" value="UniProtKB-KW"/>
</dbReference>
<dbReference type="Gene3D" id="3.40.630.30">
    <property type="match status" value="1"/>
</dbReference>
<dbReference type="InterPro" id="IPR000182">
    <property type="entry name" value="GNAT_dom"/>
</dbReference>
<organism evidence="2 3">
    <name type="scientific">Pseudoalteromonas spongiae</name>
    <dbReference type="NCBI Taxonomy" id="298657"/>
    <lineage>
        <taxon>Bacteria</taxon>
        <taxon>Pseudomonadati</taxon>
        <taxon>Pseudomonadota</taxon>
        <taxon>Gammaproteobacteria</taxon>
        <taxon>Alteromonadales</taxon>
        <taxon>Pseudoalteromonadaceae</taxon>
        <taxon>Pseudoalteromonas</taxon>
    </lineage>
</organism>
<keyword evidence="2" id="KW-0808">Transferase</keyword>
<dbReference type="InterPro" id="IPR016181">
    <property type="entry name" value="Acyl_CoA_acyltransferase"/>
</dbReference>
<accession>A0ABU8EQ25</accession>
<dbReference type="RefSeq" id="WP_054978385.1">
    <property type="nucleotide sequence ID" value="NZ_JBAWKS010000001.1"/>
</dbReference>
<dbReference type="Pfam" id="PF13673">
    <property type="entry name" value="Acetyltransf_10"/>
    <property type="match status" value="1"/>
</dbReference>
<dbReference type="EMBL" id="JBAWKS010000001">
    <property type="protein sequence ID" value="MEI4549063.1"/>
    <property type="molecule type" value="Genomic_DNA"/>
</dbReference>
<comment type="caution">
    <text evidence="2">The sequence shown here is derived from an EMBL/GenBank/DDBJ whole genome shotgun (WGS) entry which is preliminary data.</text>
</comment>
<protein>
    <submittedName>
        <fullName evidence="2">GNAT family N-acetyltransferase</fullName>
        <ecNumber evidence="2">2.3.1.-</ecNumber>
    </submittedName>
</protein>
<keyword evidence="3" id="KW-1185">Reference proteome</keyword>
<sequence length="151" mass="17060">MTKFYSKTFNELTTAELYAILKLRVDVFVVEQNCPYEELDGLDCEPQTQHIIGYDDNDVVAYARCLAPKINYENSAAIGRVLVKKEARGKGLAHAIVSLAKDICISHWPEQGIEISAQCYLTEFYTELGFQVDGQEYLEDGIPHIHMKAVL</sequence>
<feature type="domain" description="N-acetyltransferase" evidence="1">
    <location>
        <begin position="7"/>
        <end position="151"/>
    </location>
</feature>
<dbReference type="CDD" id="cd04301">
    <property type="entry name" value="NAT_SF"/>
    <property type="match status" value="1"/>
</dbReference>
<gene>
    <name evidence="2" type="ORF">WAE96_04945</name>
</gene>
<evidence type="ECO:0000259" key="1">
    <source>
        <dbReference type="PROSITE" id="PS51186"/>
    </source>
</evidence>
<dbReference type="PROSITE" id="PS51186">
    <property type="entry name" value="GNAT"/>
    <property type="match status" value="1"/>
</dbReference>
<dbReference type="Proteomes" id="UP001382455">
    <property type="component" value="Unassembled WGS sequence"/>
</dbReference>
<keyword evidence="2" id="KW-0012">Acyltransferase</keyword>
<proteinExistence type="predicted"/>
<dbReference type="EC" id="2.3.1.-" evidence="2"/>
<reference evidence="2 3" key="1">
    <citation type="submission" date="2023-12" db="EMBL/GenBank/DDBJ databases">
        <title>Friends and Foes: Symbiotic and Algicidal bacterial influence on Karenia brevis blooms.</title>
        <authorList>
            <person name="Fei C."/>
            <person name="Mohamed A.R."/>
            <person name="Booker A."/>
            <person name="Arshad M."/>
            <person name="Klass S."/>
            <person name="Ahn S."/>
            <person name="Gilbert P.M."/>
            <person name="Heil C.A."/>
            <person name="Martinez J.M."/>
            <person name="Amin S.A."/>
        </authorList>
    </citation>
    <scope>NUCLEOTIDE SEQUENCE [LARGE SCALE GENOMIC DNA]</scope>
    <source>
        <strain evidence="2 3">CE15</strain>
    </source>
</reference>
<evidence type="ECO:0000313" key="3">
    <source>
        <dbReference type="Proteomes" id="UP001382455"/>
    </source>
</evidence>
<evidence type="ECO:0000313" key="2">
    <source>
        <dbReference type="EMBL" id="MEI4549063.1"/>
    </source>
</evidence>
<dbReference type="SUPFAM" id="SSF55729">
    <property type="entry name" value="Acyl-CoA N-acyltransferases (Nat)"/>
    <property type="match status" value="1"/>
</dbReference>